<dbReference type="SUPFAM" id="SSF109998">
    <property type="entry name" value="Triger factor/SurA peptide-binding domain-like"/>
    <property type="match status" value="1"/>
</dbReference>
<evidence type="ECO:0000256" key="9">
    <source>
        <dbReference type="ARBA" id="ARBA00030642"/>
    </source>
</evidence>
<dbReference type="Gene3D" id="1.10.4030.10">
    <property type="entry name" value="Porin chaperone SurA, peptide-binding domain"/>
    <property type="match status" value="1"/>
</dbReference>
<dbReference type="PANTHER" id="PTHR47529">
    <property type="entry name" value="PEPTIDYL-PROLYL CIS-TRANS ISOMERASE D"/>
    <property type="match status" value="1"/>
</dbReference>
<evidence type="ECO:0000256" key="10">
    <source>
        <dbReference type="ARBA" id="ARBA00031484"/>
    </source>
</evidence>
<sequence>MAQKGNKRYGAWIVVGVVLVGLAGFGTGGLTGNVRSLGTVGEKDVSVASYQQALNQQIRALSQQFGTAISFQQAHSFGVDQSALNQIILFRTLDNEATQLGISAGDEAVFDVLQDNPAFQGGGGFNRDTYRLALQQSGQSEAEYETGLREEIARTLLQGAVVGGVPPIDAYADALVQYIGEQRSITWATITADALQSPVPGATEADQQAYYDANPEAFTLPETRDITYAWLTPSMIQDQMEVTDEAIAALYEARIGEFVQPERRLVERLVYVDQARAEAAMAQLDAGEATFEDLVAERGLALSDIDLGDVSQDELRDAGEAVFAADPSDVVGPFNTPLGPALFRMNAILAAQETTLEAATPRLREELAGNAAREFINDSADGIVDLLAGGATPEDLAERTDLELGMINWTSELSEGIAAYDTFRREAASVAEGDFPELQDLSDGGIFVLRLDGITPPTLQPLDDVREAVTDAWQTQARQKAVIARAEEIAASIEPLTDFSTLDLEPLTEEALTRRSFVEGTPPAFNDALFEMTIGETRVIDAFDRAIIVRLDDIAAPDETAEDTIAQREAIADTAAAGIRQDIFEAYATALQEDTEVNINQTTVNAVNALFQ</sequence>
<evidence type="ECO:0000256" key="12">
    <source>
        <dbReference type="ARBA" id="ARBA00040743"/>
    </source>
</evidence>
<dbReference type="PANTHER" id="PTHR47529:SF1">
    <property type="entry name" value="PERIPLASMIC CHAPERONE PPID"/>
    <property type="match status" value="1"/>
</dbReference>
<dbReference type="Proteomes" id="UP001440612">
    <property type="component" value="Chromosome"/>
</dbReference>
<keyword evidence="17" id="KW-1185">Reference proteome</keyword>
<feature type="transmembrane region" description="Helical" evidence="14">
    <location>
        <begin position="9"/>
        <end position="30"/>
    </location>
</feature>
<dbReference type="InterPro" id="IPR000297">
    <property type="entry name" value="PPIase_PpiC"/>
</dbReference>
<dbReference type="Gene3D" id="3.10.50.40">
    <property type="match status" value="1"/>
</dbReference>
<accession>A0ABZ3IDN5</accession>
<comment type="subcellular location">
    <subcellularLocation>
        <location evidence="1">Cell inner membrane</location>
        <topology evidence="1">Single-pass type II membrane protein</topology>
        <orientation evidence="1">Periplasmic side</orientation>
    </subcellularLocation>
</comment>
<evidence type="ECO:0000256" key="8">
    <source>
        <dbReference type="ARBA" id="ARBA00023186"/>
    </source>
</evidence>
<proteinExistence type="inferred from homology"/>
<dbReference type="SUPFAM" id="SSF54534">
    <property type="entry name" value="FKBP-like"/>
    <property type="match status" value="1"/>
</dbReference>
<evidence type="ECO:0000259" key="15">
    <source>
        <dbReference type="Pfam" id="PF13145"/>
    </source>
</evidence>
<reference evidence="17" key="1">
    <citation type="submission" date="2024-04" db="EMBL/GenBank/DDBJ databases">
        <title>Phylogenomic analyses of a clade within the roseobacter group suggest taxonomic reassignments of species of the genera Aestuariivita, Citreicella, Loktanella, Nautella, Pelagibaca, Ruegeria, Thalassobius, Thiobacimonas and Tropicibacter, and the proposal o.</title>
        <authorList>
            <person name="Jeon C.O."/>
        </authorList>
    </citation>
    <scope>NUCLEOTIDE SEQUENCE [LARGE SCALE GENOMIC DNA]</scope>
    <source>
        <strain evidence="17">BS5-3</strain>
    </source>
</reference>
<evidence type="ECO:0000256" key="7">
    <source>
        <dbReference type="ARBA" id="ARBA00023136"/>
    </source>
</evidence>
<keyword evidence="16" id="KW-0413">Isomerase</keyword>
<evidence type="ECO:0000256" key="1">
    <source>
        <dbReference type="ARBA" id="ARBA00004382"/>
    </source>
</evidence>
<dbReference type="GO" id="GO:0016853">
    <property type="term" value="F:isomerase activity"/>
    <property type="evidence" value="ECO:0007669"/>
    <property type="project" value="UniProtKB-KW"/>
</dbReference>
<gene>
    <name evidence="16" type="ORF">AABB29_20735</name>
</gene>
<dbReference type="Pfam" id="PF13624">
    <property type="entry name" value="SurA_N_3"/>
    <property type="match status" value="1"/>
</dbReference>
<keyword evidence="7 14" id="KW-0472">Membrane</keyword>
<evidence type="ECO:0000313" key="17">
    <source>
        <dbReference type="Proteomes" id="UP001440612"/>
    </source>
</evidence>
<dbReference type="Pfam" id="PF13145">
    <property type="entry name" value="Rotamase_2"/>
    <property type="match status" value="1"/>
</dbReference>
<dbReference type="RefSeq" id="WP_373636598.1">
    <property type="nucleotide sequence ID" value="NZ_CP150951.2"/>
</dbReference>
<evidence type="ECO:0000256" key="5">
    <source>
        <dbReference type="ARBA" id="ARBA00022692"/>
    </source>
</evidence>
<protein>
    <recommendedName>
        <fullName evidence="2">Parvulin-like PPIase</fullName>
    </recommendedName>
    <alternativeName>
        <fullName evidence="9">Peptidyl-prolyl cis-trans isomerase plp</fullName>
    </alternativeName>
    <alternativeName>
        <fullName evidence="12">Periplasmic chaperone PpiD</fullName>
    </alternativeName>
    <alternativeName>
        <fullName evidence="13">Periplasmic folding chaperone</fullName>
    </alternativeName>
    <alternativeName>
        <fullName evidence="10">Rotamase plp</fullName>
    </alternativeName>
</protein>
<evidence type="ECO:0000256" key="13">
    <source>
        <dbReference type="ARBA" id="ARBA00042775"/>
    </source>
</evidence>
<keyword evidence="6 14" id="KW-1133">Transmembrane helix</keyword>
<evidence type="ECO:0000256" key="14">
    <source>
        <dbReference type="SAM" id="Phobius"/>
    </source>
</evidence>
<dbReference type="InterPro" id="IPR046357">
    <property type="entry name" value="PPIase_dom_sf"/>
</dbReference>
<name>A0ABZ3IDN5_9RHOB</name>
<organism evidence="16 17">
    <name type="scientific">Yoonia phaeophyticola</name>
    <dbReference type="NCBI Taxonomy" id="3137369"/>
    <lineage>
        <taxon>Bacteria</taxon>
        <taxon>Pseudomonadati</taxon>
        <taxon>Pseudomonadota</taxon>
        <taxon>Alphaproteobacteria</taxon>
        <taxon>Rhodobacterales</taxon>
        <taxon>Paracoccaceae</taxon>
        <taxon>Yoonia</taxon>
    </lineage>
</organism>
<evidence type="ECO:0000256" key="2">
    <source>
        <dbReference type="ARBA" id="ARBA00018370"/>
    </source>
</evidence>
<evidence type="ECO:0000256" key="11">
    <source>
        <dbReference type="ARBA" id="ARBA00038408"/>
    </source>
</evidence>
<dbReference type="EMBL" id="CP150951">
    <property type="protein sequence ID" value="XFO62948.1"/>
    <property type="molecule type" value="Genomic_DNA"/>
</dbReference>
<keyword evidence="3" id="KW-1003">Cell membrane</keyword>
<evidence type="ECO:0000256" key="4">
    <source>
        <dbReference type="ARBA" id="ARBA00022519"/>
    </source>
</evidence>
<keyword evidence="8" id="KW-0143">Chaperone</keyword>
<evidence type="ECO:0000256" key="3">
    <source>
        <dbReference type="ARBA" id="ARBA00022475"/>
    </source>
</evidence>
<dbReference type="InterPro" id="IPR052029">
    <property type="entry name" value="PpiD_chaperone"/>
</dbReference>
<comment type="similarity">
    <text evidence="11">Belongs to the PpiD chaperone family.</text>
</comment>
<feature type="domain" description="PpiC" evidence="15">
    <location>
        <begin position="242"/>
        <end position="360"/>
    </location>
</feature>
<evidence type="ECO:0000313" key="16">
    <source>
        <dbReference type="EMBL" id="XFO62948.1"/>
    </source>
</evidence>
<evidence type="ECO:0000256" key="6">
    <source>
        <dbReference type="ARBA" id="ARBA00022989"/>
    </source>
</evidence>
<dbReference type="InterPro" id="IPR027304">
    <property type="entry name" value="Trigger_fact/SurA_dom_sf"/>
</dbReference>
<keyword evidence="5 14" id="KW-0812">Transmembrane</keyword>
<keyword evidence="4" id="KW-0997">Cell inner membrane</keyword>